<sequence>MLEQIDHRGKRFTIGDEDGVDDSVRNAVGESNDSNRRRSERSVNSNVRKPSLDQTVRIPTLKYSNADTEHH</sequence>
<feature type="region of interest" description="Disordered" evidence="1">
    <location>
        <begin position="1"/>
        <end position="71"/>
    </location>
</feature>
<evidence type="ECO:0000256" key="1">
    <source>
        <dbReference type="SAM" id="MobiDB-lite"/>
    </source>
</evidence>
<keyword evidence="4" id="KW-1185">Reference proteome</keyword>
<dbReference type="EMBL" id="FOIC01000061">
    <property type="protein sequence ID" value="SEU13807.1"/>
    <property type="molecule type" value="Genomic_DNA"/>
</dbReference>
<evidence type="ECO:0000313" key="4">
    <source>
        <dbReference type="Proteomes" id="UP000199320"/>
    </source>
</evidence>
<dbReference type="AlphaFoldDB" id="A0A1G6Y9T0"/>
<evidence type="ECO:0000313" key="5">
    <source>
        <dbReference type="Proteomes" id="UP000324021"/>
    </source>
</evidence>
<reference evidence="4 5" key="2">
    <citation type="submission" date="2016-10" db="EMBL/GenBank/DDBJ databases">
        <authorList>
            <person name="Varghese N."/>
            <person name="Submissions S."/>
        </authorList>
    </citation>
    <scope>NUCLEOTIDE SEQUENCE [LARGE SCALE GENOMIC DNA]</scope>
    <source>
        <strain evidence="2 5">CDM_1</strain>
        <strain evidence="4">CDM_6</strain>
    </source>
</reference>
<reference evidence="3" key="1">
    <citation type="submission" date="2016-10" db="EMBL/GenBank/DDBJ databases">
        <authorList>
            <person name="de Groot N.N."/>
        </authorList>
    </citation>
    <scope>NUCLEOTIDE SEQUENCE [LARGE SCALE GENOMIC DNA]</scope>
    <source>
        <strain evidence="3">CDM_6</strain>
    </source>
</reference>
<dbReference type="Proteomes" id="UP000199320">
    <property type="component" value="Unassembled WGS sequence"/>
</dbReference>
<evidence type="ECO:0000313" key="2">
    <source>
        <dbReference type="EMBL" id="SDD87244.1"/>
    </source>
</evidence>
<protein>
    <submittedName>
        <fullName evidence="2">Uncharacterized protein</fullName>
    </submittedName>
</protein>
<feature type="compositionally biased region" description="Polar residues" evidence="1">
    <location>
        <begin position="62"/>
        <end position="71"/>
    </location>
</feature>
<proteinExistence type="predicted"/>
<dbReference type="Proteomes" id="UP000324021">
    <property type="component" value="Unassembled WGS sequence"/>
</dbReference>
<dbReference type="EMBL" id="FMZP01000062">
    <property type="protein sequence ID" value="SDD87244.1"/>
    <property type="molecule type" value="Genomic_DNA"/>
</dbReference>
<name>A0A1G6Y9T0_9EURY</name>
<gene>
    <name evidence="3" type="ORF">SAMN04488694_1616</name>
    <name evidence="2" type="ORF">SAMN05192552_10624</name>
</gene>
<organism evidence="2 5">
    <name type="scientific">Natrinema hispanicum</name>
    <dbReference type="NCBI Taxonomy" id="392421"/>
    <lineage>
        <taxon>Archaea</taxon>
        <taxon>Methanobacteriati</taxon>
        <taxon>Methanobacteriota</taxon>
        <taxon>Stenosarchaea group</taxon>
        <taxon>Halobacteria</taxon>
        <taxon>Halobacteriales</taxon>
        <taxon>Natrialbaceae</taxon>
        <taxon>Natrinema</taxon>
    </lineage>
</organism>
<evidence type="ECO:0000313" key="3">
    <source>
        <dbReference type="EMBL" id="SEU13807.1"/>
    </source>
</evidence>
<accession>A0A1G6Y9T0</accession>